<dbReference type="EMBL" id="JAKRVY010000015">
    <property type="protein sequence ID" value="MCL9815189.1"/>
    <property type="molecule type" value="Genomic_DNA"/>
</dbReference>
<dbReference type="RefSeq" id="WP_250598631.1">
    <property type="nucleotide sequence ID" value="NZ_JAKRVY010000015.1"/>
</dbReference>
<reference evidence="1 2" key="1">
    <citation type="journal article" date="2022" name="Syst. Appl. Microbiol.">
        <title>Natronocalculus amylovorans gen. nov., sp. nov., and Natranaeroarchaeum aerophilus sp. nov., dominant culturable amylolytic natronoarchaea from hypersaline soda lakes in southwestern Siberia.</title>
        <authorList>
            <person name="Sorokin D.Y."/>
            <person name="Elcheninov A.G."/>
            <person name="Khizhniak T.V."/>
            <person name="Koenen M."/>
            <person name="Bale N.J."/>
            <person name="Damste J.S.S."/>
            <person name="Kublanov I.V."/>
        </authorList>
    </citation>
    <scope>NUCLEOTIDE SEQUENCE [LARGE SCALE GENOMIC DNA]</scope>
    <source>
        <strain evidence="1 2">AArc-St1-1</strain>
    </source>
</reference>
<sequence length="286" mass="32598">MTVDRRPDEVELEGLEQQLADADNGDVTALTQGIATYEARLTSAHEADESDRYRGISRAYRERLITTLDDVTQSEGWKFLVDFLDAYHPETTDEFPHVTTILQNVTGRYLIRTRLSDDVEAIPVEALEYFSSILDGLDGEGYDYILEGMHPYGWGIGHPNHSVAEDIHQHASTDIFVVNAMLEHAFYADQHLAVDLLERIARDDSIQERITYARGEISETRNLLDSPAGAVSNFSPTIPRYWDWNDELDYQFELDEDVEQRIRDLVAEEGIDDGLPSDWEIDDLTL</sequence>
<protein>
    <submittedName>
        <fullName evidence="1">Uncharacterized protein</fullName>
    </submittedName>
</protein>
<gene>
    <name evidence="1" type="ORF">AArcSt11_16160</name>
</gene>
<dbReference type="AlphaFoldDB" id="A0AAE3K8P3"/>
<comment type="caution">
    <text evidence="1">The sequence shown here is derived from an EMBL/GenBank/DDBJ whole genome shotgun (WGS) entry which is preliminary data.</text>
</comment>
<evidence type="ECO:0000313" key="2">
    <source>
        <dbReference type="Proteomes" id="UP001202674"/>
    </source>
</evidence>
<organism evidence="1 2">
    <name type="scientific">Natranaeroarchaeum aerophilus</name>
    <dbReference type="NCBI Taxonomy" id="2917711"/>
    <lineage>
        <taxon>Archaea</taxon>
        <taxon>Methanobacteriati</taxon>
        <taxon>Methanobacteriota</taxon>
        <taxon>Stenosarchaea group</taxon>
        <taxon>Halobacteria</taxon>
        <taxon>Halobacteriales</taxon>
        <taxon>Natronoarchaeaceae</taxon>
        <taxon>Natranaeroarchaeum</taxon>
    </lineage>
</organism>
<keyword evidence="2" id="KW-1185">Reference proteome</keyword>
<name>A0AAE3K8P3_9EURY</name>
<accession>A0AAE3K8P3</accession>
<proteinExistence type="predicted"/>
<dbReference type="Pfam" id="PF26458">
    <property type="entry name" value="DUF8137"/>
    <property type="match status" value="1"/>
</dbReference>
<evidence type="ECO:0000313" key="1">
    <source>
        <dbReference type="EMBL" id="MCL9815189.1"/>
    </source>
</evidence>
<dbReference type="InterPro" id="IPR058450">
    <property type="entry name" value="DUF8137"/>
</dbReference>
<dbReference type="Proteomes" id="UP001202674">
    <property type="component" value="Unassembled WGS sequence"/>
</dbReference>